<feature type="repeat" description="WD" evidence="3">
    <location>
        <begin position="1332"/>
        <end position="1366"/>
    </location>
</feature>
<feature type="domain" description="Novel STAND NTPase 1" evidence="4">
    <location>
        <begin position="215"/>
        <end position="607"/>
    </location>
</feature>
<dbReference type="Pfam" id="PF13365">
    <property type="entry name" value="Trypsin_2"/>
    <property type="match status" value="1"/>
</dbReference>
<protein>
    <submittedName>
        <fullName evidence="5">Trypsin-like peptidase domain-containing protein</fullName>
    </submittedName>
</protein>
<dbReference type="EMBL" id="JAIVFQ010000009">
    <property type="protein sequence ID" value="MCC5599388.1"/>
    <property type="molecule type" value="Genomic_DNA"/>
</dbReference>
<keyword evidence="6" id="KW-1185">Reference proteome</keyword>
<accession>A0ABS8I5C5</accession>
<dbReference type="PROSITE" id="PS50082">
    <property type="entry name" value="WD_REPEATS_2"/>
    <property type="match status" value="13"/>
</dbReference>
<name>A0ABS8I5C5_9NOSO</name>
<evidence type="ECO:0000256" key="1">
    <source>
        <dbReference type="ARBA" id="ARBA00022574"/>
    </source>
</evidence>
<feature type="repeat" description="WD" evidence="3">
    <location>
        <begin position="1082"/>
        <end position="1116"/>
    </location>
</feature>
<dbReference type="Pfam" id="PF20703">
    <property type="entry name" value="nSTAND1"/>
    <property type="match status" value="1"/>
</dbReference>
<dbReference type="InterPro" id="IPR049052">
    <property type="entry name" value="nSTAND1"/>
</dbReference>
<evidence type="ECO:0000256" key="3">
    <source>
        <dbReference type="PROSITE-ProRule" id="PRU00221"/>
    </source>
</evidence>
<dbReference type="SUPFAM" id="SSF52540">
    <property type="entry name" value="P-loop containing nucleoside triphosphate hydrolases"/>
    <property type="match status" value="1"/>
</dbReference>
<dbReference type="PANTHER" id="PTHR19848:SF8">
    <property type="entry name" value="F-BOX AND WD REPEAT DOMAIN CONTAINING 7"/>
    <property type="match status" value="1"/>
</dbReference>
<dbReference type="PROSITE" id="PS50294">
    <property type="entry name" value="WD_REPEATS_REGION"/>
    <property type="match status" value="13"/>
</dbReference>
<evidence type="ECO:0000313" key="6">
    <source>
        <dbReference type="Proteomes" id="UP001199525"/>
    </source>
</evidence>
<feature type="repeat" description="WD" evidence="3">
    <location>
        <begin position="1291"/>
        <end position="1332"/>
    </location>
</feature>
<dbReference type="InterPro" id="IPR015943">
    <property type="entry name" value="WD40/YVTN_repeat-like_dom_sf"/>
</dbReference>
<dbReference type="PRINTS" id="PR00320">
    <property type="entry name" value="GPROTEINBRPT"/>
</dbReference>
<evidence type="ECO:0000256" key="2">
    <source>
        <dbReference type="ARBA" id="ARBA00022737"/>
    </source>
</evidence>
<dbReference type="Pfam" id="PF00400">
    <property type="entry name" value="WD40"/>
    <property type="match status" value="13"/>
</dbReference>
<dbReference type="Gene3D" id="2.40.10.120">
    <property type="match status" value="1"/>
</dbReference>
<keyword evidence="1 3" id="KW-0853">WD repeat</keyword>
<comment type="caution">
    <text evidence="5">The sequence shown here is derived from an EMBL/GenBank/DDBJ whole genome shotgun (WGS) entry which is preliminary data.</text>
</comment>
<feature type="repeat" description="WD" evidence="3">
    <location>
        <begin position="901"/>
        <end position="943"/>
    </location>
</feature>
<dbReference type="InterPro" id="IPR027417">
    <property type="entry name" value="P-loop_NTPase"/>
</dbReference>
<dbReference type="SMART" id="SM00320">
    <property type="entry name" value="WD40"/>
    <property type="match status" value="14"/>
</dbReference>
<dbReference type="SUPFAM" id="SSF50494">
    <property type="entry name" value="Trypsin-like serine proteases"/>
    <property type="match status" value="1"/>
</dbReference>
<feature type="repeat" description="WD" evidence="3">
    <location>
        <begin position="860"/>
        <end position="901"/>
    </location>
</feature>
<dbReference type="CDD" id="cd00200">
    <property type="entry name" value="WD40"/>
    <property type="match status" value="2"/>
</dbReference>
<organism evidence="5 6">
    <name type="scientific">Nostoc favosum CHAB5714</name>
    <dbReference type="NCBI Taxonomy" id="2780399"/>
    <lineage>
        <taxon>Bacteria</taxon>
        <taxon>Bacillati</taxon>
        <taxon>Cyanobacteriota</taxon>
        <taxon>Cyanophyceae</taxon>
        <taxon>Nostocales</taxon>
        <taxon>Nostocaceae</taxon>
        <taxon>Nostoc</taxon>
        <taxon>Nostoc favosum</taxon>
    </lineage>
</organism>
<dbReference type="Gene3D" id="2.130.10.10">
    <property type="entry name" value="YVTN repeat-like/Quinoprotein amine dehydrogenase"/>
    <property type="match status" value="5"/>
</dbReference>
<dbReference type="InterPro" id="IPR019775">
    <property type="entry name" value="WD40_repeat_CS"/>
</dbReference>
<feature type="repeat" description="WD" evidence="3">
    <location>
        <begin position="992"/>
        <end position="1023"/>
    </location>
</feature>
<keyword evidence="2" id="KW-0677">Repeat</keyword>
<feature type="repeat" description="WD" evidence="3">
    <location>
        <begin position="1033"/>
        <end position="1065"/>
    </location>
</feature>
<dbReference type="PANTHER" id="PTHR19848">
    <property type="entry name" value="WD40 REPEAT PROTEIN"/>
    <property type="match status" value="1"/>
</dbReference>
<dbReference type="InterPro" id="IPR036322">
    <property type="entry name" value="WD40_repeat_dom_sf"/>
</dbReference>
<dbReference type="PROSITE" id="PS00678">
    <property type="entry name" value="WD_REPEATS_1"/>
    <property type="match status" value="5"/>
</dbReference>
<feature type="repeat" description="WD" evidence="3">
    <location>
        <begin position="958"/>
        <end position="992"/>
    </location>
</feature>
<sequence>MAAPLELSIVRIYSNGGKVIGAGFLVSQKYILTCAHVVADALGLSRTTAQMPDAEITLDFPLVAAKQLFQAQVVFWLPVNPSMAVEDIAGLELKHSPPDKVLLAPLITSDDWAGHPFGVLGFPAGQPDGVWATGVLRGRTAKGWVQVEDVKQPGYKLEPGFSGAPIWDRELQGIAGIAVAVDINRPEAKVGFMIPTQVLVSEWSVLREQAIASCPYRGLFPFREEDTRFFFGRDIFTQKLVDTVQKQSLVAVIGASGSGKSSVVFAGLIPHLRQQGNWLIESFRPKTHPVDELAVVIVRLREPNETKIQQDIDARKLAGALREGELAHTFLSRILSENEDNRLLLVVDQLEELYTSCSDVKERQLFLNQLLEAAKLVQNFTLLLTLRADFLGYALSDRRFADALQNADLKLAPMNREELQQAIARPANKQGVRLEEGLAERILRAVADSPGNLPLLEFTLTQLWAQQQNRQMTHAAYEAIGGVEKSLANHAEAEFARLNPEEQQQAQQIFVQLVRPGEGTEDTRRLATKNEVGESNWDLVRRLADARLVVTGRDQTAGKETVEIVHETLIREWGRLHGWMESDRSFRTWQELLRSRMRQWENAGQDEGPLLRGVPLAEAENWLKQRQDELSQAEQDFIQQSLALRDRDRKQKERRRKLTLFGLTSGLVIVSILAMVAFWLRWTAEVEGSGVTALRNFESGAGEIETLVSAMEAGQEVKKMAFWNSQCLQDCPAISPLLALQKILDNIHQTNQINTYQKGVNSIRFFKKHKQEELIVAGGEDGTVTWRNFRGKELKKPILHNNSIKSIDFSEDQTILATGASNGWVKVWNVSTTQQSPPLITSMHHKCVNGQQLKEYDRPKNGDKCSVNNVRFLPKSNLLATTGDDGKVKLWRFNREPVLTIDAHQGSIKSLNPNPDNIQQFATAGEDGLAKLWDIKGAELATFKGHECSVKDTKKCSVNSVWFYPKKKQVATAGDDGTVRLWNLAGEELAKFEAHREGVETVRIPNDGLIATSGSDGKVRLWKDFKGTLEAEFLGHQGSVVSIRFNGEGETLATAGKDDGTVRFWAVPGKSLIKPKNPLIKLKGYEKAVSSVRFSPDGNLLVTASEDDNIRLWTLEGKLIKPFQAYQGGVNSVRFSPKQTEDLIVTGGKDGTIKLWTRTGKPLKPLKPFEGHTQAIRSINFNNEGDRLVTAGDDGMAKLWDLKGTKLQQFPHKGKVETTRFSPDGKLLATVGENGTALLWNLNSKRFKPLLGHRGYVNTVGFSPKEEKLATAGDDGIVRLWDYSGKQLKEFKTYEGRVTQITFSRDGKLLSTSSANYTTRLWNLSGQQVAEFTGHQGTVRSADFSPDGKLLATASEDNTAIVWRMRGLDELLHQGCDRLKDYFITHPEENKKLSVCP</sequence>
<dbReference type="InterPro" id="IPR009003">
    <property type="entry name" value="Peptidase_S1_PA"/>
</dbReference>
<feature type="repeat" description="WD" evidence="3">
    <location>
        <begin position="800"/>
        <end position="838"/>
    </location>
</feature>
<feature type="repeat" description="WD" evidence="3">
    <location>
        <begin position="1209"/>
        <end position="1244"/>
    </location>
</feature>
<feature type="repeat" description="WD" evidence="3">
    <location>
        <begin position="1123"/>
        <end position="1156"/>
    </location>
</feature>
<dbReference type="InterPro" id="IPR001680">
    <property type="entry name" value="WD40_rpt"/>
</dbReference>
<dbReference type="Proteomes" id="UP001199525">
    <property type="component" value="Unassembled WGS sequence"/>
</dbReference>
<feature type="repeat" description="WD" evidence="3">
    <location>
        <begin position="1169"/>
        <end position="1210"/>
    </location>
</feature>
<gene>
    <name evidence="5" type="ORF">LC586_09190</name>
</gene>
<evidence type="ECO:0000313" key="5">
    <source>
        <dbReference type="EMBL" id="MCC5599388.1"/>
    </source>
</evidence>
<dbReference type="RefSeq" id="WP_229484248.1">
    <property type="nucleotide sequence ID" value="NZ_JAIVFQ010000009.1"/>
</dbReference>
<evidence type="ECO:0000259" key="4">
    <source>
        <dbReference type="Pfam" id="PF20703"/>
    </source>
</evidence>
<proteinExistence type="predicted"/>
<reference evidence="5 6" key="1">
    <citation type="journal article" date="2021" name="Microorganisms">
        <title>Genome Evolution of Filamentous Cyanobacterium Nostoc Species: From Facultative Symbiosis to Free Living.</title>
        <authorList>
            <person name="Huo D."/>
            <person name="Li H."/>
            <person name="Cai F."/>
            <person name="Guo X."/>
            <person name="Qiao Z."/>
            <person name="Wang W."/>
            <person name="Yu G."/>
            <person name="Li R."/>
        </authorList>
    </citation>
    <scope>NUCLEOTIDE SEQUENCE [LARGE SCALE GENOMIC DNA]</scope>
    <source>
        <strain evidence="5 6">CHAB 5714</strain>
    </source>
</reference>
<feature type="repeat" description="WD" evidence="3">
    <location>
        <begin position="1250"/>
        <end position="1282"/>
    </location>
</feature>
<dbReference type="SUPFAM" id="SSF50978">
    <property type="entry name" value="WD40 repeat-like"/>
    <property type="match status" value="2"/>
</dbReference>
<dbReference type="InterPro" id="IPR020472">
    <property type="entry name" value="WD40_PAC1"/>
</dbReference>